<evidence type="ECO:0000313" key="2">
    <source>
        <dbReference type="Proteomes" id="UP000011958"/>
    </source>
</evidence>
<evidence type="ECO:0000313" key="1">
    <source>
        <dbReference type="EMBL" id="KTW32841.1"/>
    </source>
</evidence>
<protein>
    <submittedName>
        <fullName evidence="1">Uncharacterized protein</fullName>
    </submittedName>
</protein>
<name>A0A0W4ZWT4_PNEMU</name>
<gene>
    <name evidence="1" type="ORF">PNEG_04342</name>
</gene>
<dbReference type="GeneID" id="30671612"/>
<reference evidence="2" key="1">
    <citation type="journal article" date="2016" name="Nat. Commun.">
        <title>Genome analysis of three Pneumocystis species reveals adaptation mechanisms to life exclusively in mammalian hosts.</title>
        <authorList>
            <person name="Ma L."/>
            <person name="Chen Z."/>
            <person name="Huang D.W."/>
            <person name="Kutty G."/>
            <person name="Ishihara M."/>
            <person name="Wang H."/>
            <person name="Abouelleil A."/>
            <person name="Bishop L."/>
            <person name="Davey E."/>
            <person name="Deng R."/>
            <person name="Deng X."/>
            <person name="Fan L."/>
            <person name="Fantoni G."/>
            <person name="Fitzgerald M."/>
            <person name="Gogineni E."/>
            <person name="Goldberg J.M."/>
            <person name="Handley G."/>
            <person name="Hu X."/>
            <person name="Huber C."/>
            <person name="Jiao X."/>
            <person name="Jones K."/>
            <person name="Levin J.Z."/>
            <person name="Liu Y."/>
            <person name="Macdonald P."/>
            <person name="Melnikov A."/>
            <person name="Raley C."/>
            <person name="Sassi M."/>
            <person name="Sherman B.T."/>
            <person name="Song X."/>
            <person name="Sykes S."/>
            <person name="Tran B."/>
            <person name="Walsh L."/>
            <person name="Xia Y."/>
            <person name="Yang J."/>
            <person name="Young S."/>
            <person name="Zeng Q."/>
            <person name="Zheng X."/>
            <person name="Stephens R."/>
            <person name="Nusbaum C."/>
            <person name="Birren B.W."/>
            <person name="Azadi P."/>
            <person name="Lempicki R.A."/>
            <person name="Cuomo C.A."/>
            <person name="Kovacs J.A."/>
        </authorList>
    </citation>
    <scope>NUCLEOTIDE SEQUENCE [LARGE SCALE GENOMIC DNA]</scope>
    <source>
        <strain evidence="2">B123</strain>
    </source>
</reference>
<dbReference type="RefSeq" id="XP_019613323.1">
    <property type="nucleotide sequence ID" value="XM_019757853.1"/>
</dbReference>
<dbReference type="Proteomes" id="UP000011958">
    <property type="component" value="Unassembled WGS sequence"/>
</dbReference>
<dbReference type="VEuPathDB" id="FungiDB:PNEG_04342"/>
<accession>A0A0W4ZWT4</accession>
<dbReference type="EMBL" id="AFWA02000017">
    <property type="protein sequence ID" value="KTW32841.1"/>
    <property type="molecule type" value="Genomic_DNA"/>
</dbReference>
<dbReference type="AlphaFoldDB" id="A0A0W4ZWT4"/>
<proteinExistence type="predicted"/>
<keyword evidence="2" id="KW-1185">Reference proteome</keyword>
<sequence>MFKVDMNTDHLMIYKIIYLNTKMFRFFSNTFAKSIISVFYTFSLNGIRISLDCAIYKFNYVDMFLPNIYKKCCRITYMSNNIILRLTKID</sequence>
<comment type="caution">
    <text evidence="1">The sequence shown here is derived from an EMBL/GenBank/DDBJ whole genome shotgun (WGS) entry which is preliminary data.</text>
</comment>
<organism evidence="1 2">
    <name type="scientific">Pneumocystis murina (strain B123)</name>
    <name type="common">Mouse pneumocystis pneumonia agent</name>
    <name type="synonym">Pneumocystis carinii f. sp. muris</name>
    <dbReference type="NCBI Taxonomy" id="1069680"/>
    <lineage>
        <taxon>Eukaryota</taxon>
        <taxon>Fungi</taxon>
        <taxon>Dikarya</taxon>
        <taxon>Ascomycota</taxon>
        <taxon>Taphrinomycotina</taxon>
        <taxon>Pneumocystomycetes</taxon>
        <taxon>Pneumocystaceae</taxon>
        <taxon>Pneumocystis</taxon>
    </lineage>
</organism>